<dbReference type="PANTHER" id="PTHR37946">
    <property type="entry name" value="SLL1969 PROTEIN"/>
    <property type="match status" value="1"/>
</dbReference>
<dbReference type="PANTHER" id="PTHR37946:SF1">
    <property type="entry name" value="SLL1969 PROTEIN"/>
    <property type="match status" value="1"/>
</dbReference>
<feature type="domain" description="AB hydrolase-1" evidence="1">
    <location>
        <begin position="22"/>
        <end position="127"/>
    </location>
</feature>
<evidence type="ECO:0000313" key="2">
    <source>
        <dbReference type="EMBL" id="GGW59140.1"/>
    </source>
</evidence>
<dbReference type="EMBL" id="BMYR01000005">
    <property type="protein sequence ID" value="GGW59140.1"/>
    <property type="molecule type" value="Genomic_DNA"/>
</dbReference>
<evidence type="ECO:0000259" key="1">
    <source>
        <dbReference type="Pfam" id="PF12697"/>
    </source>
</evidence>
<dbReference type="SUPFAM" id="SSF53474">
    <property type="entry name" value="alpha/beta-Hydrolases"/>
    <property type="match status" value="1"/>
</dbReference>
<evidence type="ECO:0000313" key="3">
    <source>
        <dbReference type="Proteomes" id="UP000634667"/>
    </source>
</evidence>
<dbReference type="RefSeq" id="WP_189481927.1">
    <property type="nucleotide sequence ID" value="NZ_BMYR01000005.1"/>
</dbReference>
<organism evidence="2 3">
    <name type="scientific">Alishewanella tabrizica</name>
    <dbReference type="NCBI Taxonomy" id="671278"/>
    <lineage>
        <taxon>Bacteria</taxon>
        <taxon>Pseudomonadati</taxon>
        <taxon>Pseudomonadota</taxon>
        <taxon>Gammaproteobacteria</taxon>
        <taxon>Alteromonadales</taxon>
        <taxon>Alteromonadaceae</taxon>
        <taxon>Alishewanella</taxon>
    </lineage>
</organism>
<sequence length="245" mass="26664">MRIILQVVLLLISFSSFGSDCVVLLHGLARSAAAMETMQQALDNAGYYTVNVDYPSRNYPVETLSAMAIPPALAKCEANNSERIHFVTHSMGGILLRDYLKDHRIAVLGRVVMLGPPNQGSEVVDTLKDIPGFEAFNGPAGMQLGTSKTDIPRQLPEVDFELGVIAGTRSINLMLSTMLPNPDDGKVSVANTYVNGMCAHVSIAVSHPYLMKRQAGIKQTLYFLQNGRFFGEEAKQFDCPAQSAL</sequence>
<protein>
    <submittedName>
        <fullName evidence="2">Acetyltransferase</fullName>
    </submittedName>
</protein>
<dbReference type="InterPro" id="IPR029058">
    <property type="entry name" value="AB_hydrolase_fold"/>
</dbReference>
<comment type="caution">
    <text evidence="2">The sequence shown here is derived from an EMBL/GenBank/DDBJ whole genome shotgun (WGS) entry which is preliminary data.</text>
</comment>
<dbReference type="InterPro" id="IPR000073">
    <property type="entry name" value="AB_hydrolase_1"/>
</dbReference>
<accession>A0ABQ2WME7</accession>
<dbReference type="Gene3D" id="3.40.50.1820">
    <property type="entry name" value="alpha/beta hydrolase"/>
    <property type="match status" value="1"/>
</dbReference>
<name>A0ABQ2WME7_9ALTE</name>
<dbReference type="Proteomes" id="UP000634667">
    <property type="component" value="Unassembled WGS sequence"/>
</dbReference>
<gene>
    <name evidence="2" type="ORF">GCM10008111_14040</name>
</gene>
<dbReference type="Pfam" id="PF12697">
    <property type="entry name" value="Abhydrolase_6"/>
    <property type="match status" value="1"/>
</dbReference>
<proteinExistence type="predicted"/>
<keyword evidence="3" id="KW-1185">Reference proteome</keyword>
<reference evidence="3" key="1">
    <citation type="journal article" date="2019" name="Int. J. Syst. Evol. Microbiol.">
        <title>The Global Catalogue of Microorganisms (GCM) 10K type strain sequencing project: providing services to taxonomists for standard genome sequencing and annotation.</title>
        <authorList>
            <consortium name="The Broad Institute Genomics Platform"/>
            <consortium name="The Broad Institute Genome Sequencing Center for Infectious Disease"/>
            <person name="Wu L."/>
            <person name="Ma J."/>
        </authorList>
    </citation>
    <scope>NUCLEOTIDE SEQUENCE [LARGE SCALE GENOMIC DNA]</scope>
    <source>
        <strain evidence="3">KCTC 23723</strain>
    </source>
</reference>